<evidence type="ECO:0000313" key="2">
    <source>
        <dbReference type="Proteomes" id="UP000363590"/>
    </source>
</evidence>
<dbReference type="AlphaFoldDB" id="A0A5P9XQH4"/>
<evidence type="ECO:0000313" key="1">
    <source>
        <dbReference type="EMBL" id="QFX96285.1"/>
    </source>
</evidence>
<proteinExistence type="predicted"/>
<organism evidence="1 2">
    <name type="scientific">Acidithiobacillus thiooxidans ATCC 19377</name>
    <dbReference type="NCBI Taxonomy" id="637390"/>
    <lineage>
        <taxon>Bacteria</taxon>
        <taxon>Pseudomonadati</taxon>
        <taxon>Pseudomonadota</taxon>
        <taxon>Acidithiobacillia</taxon>
        <taxon>Acidithiobacillales</taxon>
        <taxon>Acidithiobacillaceae</taxon>
        <taxon>Acidithiobacillus</taxon>
    </lineage>
</organism>
<protein>
    <submittedName>
        <fullName evidence="1">Uncharacterized protein</fullName>
    </submittedName>
</protein>
<name>A0A5P9XQH4_ACITH</name>
<gene>
    <name evidence="1" type="ORF">GCD22_02035</name>
</gene>
<reference evidence="1 2" key="1">
    <citation type="submission" date="2019-10" db="EMBL/GenBank/DDBJ databases">
        <authorList>
            <person name="Wang R."/>
        </authorList>
    </citation>
    <scope>NUCLEOTIDE SEQUENCE [LARGE SCALE GENOMIC DNA]</scope>
    <source>
        <strain evidence="1 2">ATCC 19377</strain>
    </source>
</reference>
<sequence length="50" mass="5890">MAININNQLSVEFDIIGQVVRQQIKSRITRTKIIIGNFASCGHFWDRYFF</sequence>
<accession>A0A5P9XQH4</accession>
<dbReference type="EMBL" id="CP045571">
    <property type="protein sequence ID" value="QFX96285.1"/>
    <property type="molecule type" value="Genomic_DNA"/>
</dbReference>
<dbReference type="Proteomes" id="UP000363590">
    <property type="component" value="Chromosome"/>
</dbReference>
<dbReference type="KEGG" id="atx:GCD22_02035"/>